<feature type="region of interest" description="Disordered" evidence="1">
    <location>
        <begin position="310"/>
        <end position="345"/>
    </location>
</feature>
<dbReference type="VEuPathDB" id="FungiDB:CC1G_03314"/>
<feature type="compositionally biased region" description="Basic residues" evidence="1">
    <location>
        <begin position="318"/>
        <end position="329"/>
    </location>
</feature>
<evidence type="ECO:0000313" key="3">
    <source>
        <dbReference type="EMBL" id="EAU91146.1"/>
    </source>
</evidence>
<keyword evidence="4" id="KW-1185">Reference proteome</keyword>
<feature type="transmembrane region" description="Helical" evidence="2">
    <location>
        <begin position="268"/>
        <end position="288"/>
    </location>
</feature>
<dbReference type="AlphaFoldDB" id="A8N7H1"/>
<keyword evidence="2" id="KW-1133">Transmembrane helix</keyword>
<evidence type="ECO:0008006" key="5">
    <source>
        <dbReference type="Google" id="ProtNLM"/>
    </source>
</evidence>
<keyword evidence="2" id="KW-0472">Membrane</keyword>
<feature type="transmembrane region" description="Helical" evidence="2">
    <location>
        <begin position="152"/>
        <end position="170"/>
    </location>
</feature>
<gene>
    <name evidence="3" type="ORF">CC1G_03314</name>
</gene>
<feature type="compositionally biased region" description="Basic and acidic residues" evidence="1">
    <location>
        <begin position="330"/>
        <end position="345"/>
    </location>
</feature>
<protein>
    <recommendedName>
        <fullName evidence="5">Integral membrane protein</fullName>
    </recommendedName>
</protein>
<sequence length="345" mass="38133">MATVEFPSPVGGASLPPDFAPSILFAVLYGLLVPLTAYRLYDRRSRTVLLLGTIIFSTERIVIFSIRAAQARNETMRQSGNLANYMQLSFAQGYIGIANDLVNLIRCLLVNASYGPERYPESSAASTKGCDLPPPKETDVDNPRQRFWIRRFADFSGLSFLAATVPNILAHSVYKKTFTDQAVADKTYKLRYASAAVELALAHGVLMGAAGWSIWKQPRAGRRGLLLVVTVALLTCGIGIYRLAVMLNRTVALDSTAEGSQNSTGSKAGFYIAHVSLEWLACALLLGVNTRKLCGTGMWGDWRFRDETPQEKQFREKRAQRRAERKRIRSEKAGHSTHVVDRSPA</sequence>
<dbReference type="eggNOG" id="ENOG502RDJW">
    <property type="taxonomic scope" value="Eukaryota"/>
</dbReference>
<feature type="transmembrane region" description="Helical" evidence="2">
    <location>
        <begin position="20"/>
        <end position="41"/>
    </location>
</feature>
<dbReference type="RefSeq" id="XP_001830777.1">
    <property type="nucleotide sequence ID" value="XM_001830725.1"/>
</dbReference>
<evidence type="ECO:0000256" key="1">
    <source>
        <dbReference type="SAM" id="MobiDB-lite"/>
    </source>
</evidence>
<dbReference type="GeneID" id="6007222"/>
<dbReference type="Proteomes" id="UP000001861">
    <property type="component" value="Unassembled WGS sequence"/>
</dbReference>
<proteinExistence type="predicted"/>
<evidence type="ECO:0000256" key="2">
    <source>
        <dbReference type="SAM" id="Phobius"/>
    </source>
</evidence>
<accession>A8N7H1</accession>
<name>A8N7H1_COPC7</name>
<dbReference type="OMA" id="RRILYIC"/>
<comment type="caution">
    <text evidence="3">The sequence shown here is derived from an EMBL/GenBank/DDBJ whole genome shotgun (WGS) entry which is preliminary data.</text>
</comment>
<organism evidence="3 4">
    <name type="scientific">Coprinopsis cinerea (strain Okayama-7 / 130 / ATCC MYA-4618 / FGSC 9003)</name>
    <name type="common">Inky cap fungus</name>
    <name type="synonym">Hormographiella aspergillata</name>
    <dbReference type="NCBI Taxonomy" id="240176"/>
    <lineage>
        <taxon>Eukaryota</taxon>
        <taxon>Fungi</taxon>
        <taxon>Dikarya</taxon>
        <taxon>Basidiomycota</taxon>
        <taxon>Agaricomycotina</taxon>
        <taxon>Agaricomycetes</taxon>
        <taxon>Agaricomycetidae</taxon>
        <taxon>Agaricales</taxon>
        <taxon>Agaricineae</taxon>
        <taxon>Psathyrellaceae</taxon>
        <taxon>Coprinopsis</taxon>
    </lineage>
</organism>
<evidence type="ECO:0000313" key="4">
    <source>
        <dbReference type="Proteomes" id="UP000001861"/>
    </source>
</evidence>
<feature type="transmembrane region" description="Helical" evidence="2">
    <location>
        <begin position="224"/>
        <end position="244"/>
    </location>
</feature>
<dbReference type="InParanoid" id="A8N7H1"/>
<dbReference type="OrthoDB" id="2562239at2759"/>
<reference evidence="3 4" key="1">
    <citation type="journal article" date="2010" name="Proc. Natl. Acad. Sci. U.S.A.">
        <title>Insights into evolution of multicellular fungi from the assembled chromosomes of the mushroom Coprinopsis cinerea (Coprinus cinereus).</title>
        <authorList>
            <person name="Stajich J.E."/>
            <person name="Wilke S.K."/>
            <person name="Ahren D."/>
            <person name="Au C.H."/>
            <person name="Birren B.W."/>
            <person name="Borodovsky M."/>
            <person name="Burns C."/>
            <person name="Canback B."/>
            <person name="Casselton L.A."/>
            <person name="Cheng C.K."/>
            <person name="Deng J."/>
            <person name="Dietrich F.S."/>
            <person name="Fargo D.C."/>
            <person name="Farman M.L."/>
            <person name="Gathman A.C."/>
            <person name="Goldberg J."/>
            <person name="Guigo R."/>
            <person name="Hoegger P.J."/>
            <person name="Hooker J.B."/>
            <person name="Huggins A."/>
            <person name="James T.Y."/>
            <person name="Kamada T."/>
            <person name="Kilaru S."/>
            <person name="Kodira C."/>
            <person name="Kues U."/>
            <person name="Kupfer D."/>
            <person name="Kwan H.S."/>
            <person name="Lomsadze A."/>
            <person name="Li W."/>
            <person name="Lilly W.W."/>
            <person name="Ma L.J."/>
            <person name="Mackey A.J."/>
            <person name="Manning G."/>
            <person name="Martin F."/>
            <person name="Muraguchi H."/>
            <person name="Natvig D.O."/>
            <person name="Palmerini H."/>
            <person name="Ramesh M.A."/>
            <person name="Rehmeyer C.J."/>
            <person name="Roe B.A."/>
            <person name="Shenoy N."/>
            <person name="Stanke M."/>
            <person name="Ter-Hovhannisyan V."/>
            <person name="Tunlid A."/>
            <person name="Velagapudi R."/>
            <person name="Vision T.J."/>
            <person name="Zeng Q."/>
            <person name="Zolan M.E."/>
            <person name="Pukkila P.J."/>
        </authorList>
    </citation>
    <scope>NUCLEOTIDE SEQUENCE [LARGE SCALE GENOMIC DNA]</scope>
    <source>
        <strain evidence="4">Okayama-7 / 130 / ATCC MYA-4618 / FGSC 9003</strain>
    </source>
</reference>
<dbReference type="KEGG" id="cci:CC1G_03314"/>
<dbReference type="EMBL" id="AACS02000003">
    <property type="protein sequence ID" value="EAU91146.1"/>
    <property type="molecule type" value="Genomic_DNA"/>
</dbReference>
<keyword evidence="2" id="KW-0812">Transmembrane</keyword>
<feature type="transmembrane region" description="Helical" evidence="2">
    <location>
        <begin position="190"/>
        <end position="212"/>
    </location>
</feature>